<evidence type="ECO:0000256" key="7">
    <source>
        <dbReference type="ARBA" id="ARBA00023306"/>
    </source>
</evidence>
<keyword evidence="1 12" id="KW-0436">Ligase</keyword>
<dbReference type="Gene3D" id="3.40.50.720">
    <property type="entry name" value="NAD(P)-binding Rossmann-like Domain"/>
    <property type="match status" value="1"/>
</dbReference>
<dbReference type="PANTHER" id="PTHR43445:SF5">
    <property type="entry name" value="UDP-N-ACETYLMURAMATE--L-ALANYL-GAMMA-D-GLUTAMYL-MESO-2,6-DIAMINOHEPTANDIOATE LIGASE"/>
    <property type="match status" value="1"/>
</dbReference>
<keyword evidence="3" id="KW-0547">Nucleotide-binding</keyword>
<dbReference type="GO" id="GO:0016874">
    <property type="term" value="F:ligase activity"/>
    <property type="evidence" value="ECO:0007669"/>
    <property type="project" value="UniProtKB-KW"/>
</dbReference>
<proteinExistence type="predicted"/>
<dbReference type="InterPro" id="IPR004101">
    <property type="entry name" value="Mur_ligase_C"/>
</dbReference>
<dbReference type="InterPro" id="IPR000713">
    <property type="entry name" value="Mur_ligase_N"/>
</dbReference>
<evidence type="ECO:0000256" key="5">
    <source>
        <dbReference type="ARBA" id="ARBA00022960"/>
    </source>
</evidence>
<feature type="domain" description="Mur ligase C-terminal" evidence="10">
    <location>
        <begin position="307"/>
        <end position="435"/>
    </location>
</feature>
<dbReference type="Pfam" id="PF01225">
    <property type="entry name" value="Mur_ligase"/>
    <property type="match status" value="1"/>
</dbReference>
<keyword evidence="8" id="KW-0961">Cell wall biogenesis/degradation</keyword>
<dbReference type="InterPro" id="IPR036565">
    <property type="entry name" value="Mur-like_cat_sf"/>
</dbReference>
<dbReference type="Pfam" id="PF08245">
    <property type="entry name" value="Mur_ligase_M"/>
    <property type="match status" value="1"/>
</dbReference>
<keyword evidence="2" id="KW-0132">Cell division</keyword>
<dbReference type="SUPFAM" id="SSF53244">
    <property type="entry name" value="MurD-like peptide ligases, peptide-binding domain"/>
    <property type="match status" value="1"/>
</dbReference>
<feature type="domain" description="Mur ligase central" evidence="11">
    <location>
        <begin position="109"/>
        <end position="283"/>
    </location>
</feature>
<dbReference type="Pfam" id="PF02875">
    <property type="entry name" value="Mur_ligase_C"/>
    <property type="match status" value="1"/>
</dbReference>
<keyword evidence="7" id="KW-0131">Cell cycle</keyword>
<protein>
    <submittedName>
        <fullName evidence="12">Mur ligase family protein</fullName>
    </submittedName>
</protein>
<evidence type="ECO:0000256" key="8">
    <source>
        <dbReference type="ARBA" id="ARBA00023316"/>
    </source>
</evidence>
<keyword evidence="5" id="KW-0133">Cell shape</keyword>
<reference evidence="13" key="1">
    <citation type="submission" date="2024-03" db="EMBL/GenBank/DDBJ databases">
        <title>Chitinophaga horti sp. nov., isolated from garden soil.</title>
        <authorList>
            <person name="Lee D.S."/>
            <person name="Han D.M."/>
            <person name="Baek J.H."/>
            <person name="Choi D.G."/>
            <person name="Jeon J.H."/>
            <person name="Jeon C.O."/>
        </authorList>
    </citation>
    <scope>NUCLEOTIDE SEQUENCE [LARGE SCALE GENOMIC DNA]</scope>
    <source>
        <strain evidence="13">GPA1</strain>
    </source>
</reference>
<sequence>MANVHFIAIGGSVMHQLAIALKHKGYRITGSDDEIFEPSRTNLRLAGILPDSLGWDPSRVTADLDAVILGMHARADNPELLRAQELKLPIYSFPEYIYQESRNKTRVAIGGSHGKTTITAMVMHVLQQCQMQFDYLVGARLEGFAQSVNVTNAPLIVCEADEYPASVIEKRPKFHFLHPQIAVLSGIAWDHINVFPTFENYLEQFAIFIRTMEPGGRLIYNETDDTLRQLVEKEGQHLVLEPYGMPEHVIRNGITRVRFGNASTDLLVFGGHNLLNIHAALLVCRALGVGDIDFLAAIASFKGAAKRLELVTKNEETAIYRDFAHAPSKVKATIQALKDQYPERKLIGVLELHTYSSLNAGFMKEYAGALDPANEAAVFYSGHALEIKRMPYLEPAVIREGFGRKDLQVFTSRADLEKWLDGRSYSHTNLLLMSSGDYEGLDLAGLKKYLPVQKPQS</sequence>
<dbReference type="Proteomes" id="UP001485459">
    <property type="component" value="Chromosome"/>
</dbReference>
<dbReference type="InterPro" id="IPR050061">
    <property type="entry name" value="MurCDEF_pg_biosynth"/>
</dbReference>
<keyword evidence="13" id="KW-1185">Reference proteome</keyword>
<gene>
    <name evidence="12" type="ORF">WJU16_06110</name>
</gene>
<evidence type="ECO:0000259" key="9">
    <source>
        <dbReference type="Pfam" id="PF01225"/>
    </source>
</evidence>
<keyword evidence="6" id="KW-0573">Peptidoglycan synthesis</keyword>
<evidence type="ECO:0000256" key="6">
    <source>
        <dbReference type="ARBA" id="ARBA00022984"/>
    </source>
</evidence>
<name>A0ABZ2YTH1_9BACT</name>
<dbReference type="InterPro" id="IPR036615">
    <property type="entry name" value="Mur_ligase_C_dom_sf"/>
</dbReference>
<dbReference type="EMBL" id="CP149822">
    <property type="protein sequence ID" value="WZN42607.1"/>
    <property type="molecule type" value="Genomic_DNA"/>
</dbReference>
<evidence type="ECO:0000313" key="12">
    <source>
        <dbReference type="EMBL" id="WZN42607.1"/>
    </source>
</evidence>
<evidence type="ECO:0000256" key="2">
    <source>
        <dbReference type="ARBA" id="ARBA00022618"/>
    </source>
</evidence>
<dbReference type="Gene3D" id="3.40.1190.10">
    <property type="entry name" value="Mur-like, catalytic domain"/>
    <property type="match status" value="1"/>
</dbReference>
<evidence type="ECO:0000313" key="13">
    <source>
        <dbReference type="Proteomes" id="UP001485459"/>
    </source>
</evidence>
<feature type="domain" description="Mur ligase N-terminal catalytic" evidence="9">
    <location>
        <begin position="4"/>
        <end position="99"/>
    </location>
</feature>
<evidence type="ECO:0000259" key="11">
    <source>
        <dbReference type="Pfam" id="PF08245"/>
    </source>
</evidence>
<organism evidence="12 13">
    <name type="scientific">Chitinophaga pollutisoli</name>
    <dbReference type="NCBI Taxonomy" id="3133966"/>
    <lineage>
        <taxon>Bacteria</taxon>
        <taxon>Pseudomonadati</taxon>
        <taxon>Bacteroidota</taxon>
        <taxon>Chitinophagia</taxon>
        <taxon>Chitinophagales</taxon>
        <taxon>Chitinophagaceae</taxon>
        <taxon>Chitinophaga</taxon>
    </lineage>
</organism>
<dbReference type="PANTHER" id="PTHR43445">
    <property type="entry name" value="UDP-N-ACETYLMURAMATE--L-ALANINE LIGASE-RELATED"/>
    <property type="match status" value="1"/>
</dbReference>
<dbReference type="InterPro" id="IPR013221">
    <property type="entry name" value="Mur_ligase_cen"/>
</dbReference>
<accession>A0ABZ2YTH1</accession>
<dbReference type="SUPFAM" id="SSF53623">
    <property type="entry name" value="MurD-like peptide ligases, catalytic domain"/>
    <property type="match status" value="1"/>
</dbReference>
<dbReference type="SUPFAM" id="SSF51984">
    <property type="entry name" value="MurCD N-terminal domain"/>
    <property type="match status" value="1"/>
</dbReference>
<keyword evidence="4" id="KW-0067">ATP-binding</keyword>
<evidence type="ECO:0000259" key="10">
    <source>
        <dbReference type="Pfam" id="PF02875"/>
    </source>
</evidence>
<evidence type="ECO:0000256" key="4">
    <source>
        <dbReference type="ARBA" id="ARBA00022840"/>
    </source>
</evidence>
<dbReference type="Gene3D" id="3.90.190.20">
    <property type="entry name" value="Mur ligase, C-terminal domain"/>
    <property type="match status" value="1"/>
</dbReference>
<evidence type="ECO:0000256" key="3">
    <source>
        <dbReference type="ARBA" id="ARBA00022741"/>
    </source>
</evidence>
<evidence type="ECO:0000256" key="1">
    <source>
        <dbReference type="ARBA" id="ARBA00022598"/>
    </source>
</evidence>
<dbReference type="RefSeq" id="WP_341837441.1">
    <property type="nucleotide sequence ID" value="NZ_CP149822.1"/>
</dbReference>